<accession>A0A849C661</accession>
<organism evidence="3 4">
    <name type="scientific">Nocardia uniformis</name>
    <dbReference type="NCBI Taxonomy" id="53432"/>
    <lineage>
        <taxon>Bacteria</taxon>
        <taxon>Bacillati</taxon>
        <taxon>Actinomycetota</taxon>
        <taxon>Actinomycetes</taxon>
        <taxon>Mycobacteriales</taxon>
        <taxon>Nocardiaceae</taxon>
        <taxon>Nocardia</taxon>
    </lineage>
</organism>
<dbReference type="EMBL" id="JABELX010000013">
    <property type="protein sequence ID" value="NNH74213.1"/>
    <property type="molecule type" value="Genomic_DNA"/>
</dbReference>
<name>A0A849C661_9NOCA</name>
<dbReference type="Proteomes" id="UP000586827">
    <property type="component" value="Unassembled WGS sequence"/>
</dbReference>
<proteinExistence type="predicted"/>
<sequence>MCSRALGSYRRGMRIRAFALPICTAAVLLVGCATSPVEPASVPLVAVDRADTVRGDLDAVVDAGAVGAIATLTENGATTVVTSGLADITAGTPIPTDPPQYVRVGSLTKTFTAAIVLQLVAEDRIVLDQSIDTYLPGLLAGDGVDGRAITVRQILGHRSGLPDPAASPELNEFAAARDGRTFTPPQEIALALQHPARFTPGAQFEYANINYIVAGMLIEAVTGHRYTDELRDRVLTPLSLSDTYLPTTGETGLREPHPTGYATVDGAVVDTTLMEPSLPWTSGAMVSTGPDLNRFFLALLAGQVVPQTQLRQMLDGVDMGNGDGMSYGLGIGYTQLPCGAQYVGNVGGVVGFSAISGATAAGRAVTFSYTGTPSTVDIGKSLTHALCE</sequence>
<keyword evidence="1" id="KW-0732">Signal</keyword>
<feature type="chain" id="PRO_5039159298" evidence="1">
    <location>
        <begin position="20"/>
        <end position="388"/>
    </location>
</feature>
<comment type="caution">
    <text evidence="3">The sequence shown here is derived from an EMBL/GenBank/DDBJ whole genome shotgun (WGS) entry which is preliminary data.</text>
</comment>
<evidence type="ECO:0000313" key="3">
    <source>
        <dbReference type="EMBL" id="NNH74213.1"/>
    </source>
</evidence>
<dbReference type="PANTHER" id="PTHR46825">
    <property type="entry name" value="D-ALANYL-D-ALANINE-CARBOXYPEPTIDASE/ENDOPEPTIDASE AMPH"/>
    <property type="match status" value="1"/>
</dbReference>
<dbReference type="PANTHER" id="PTHR46825:SF7">
    <property type="entry name" value="D-ALANYL-D-ALANINE CARBOXYPEPTIDASE"/>
    <property type="match status" value="1"/>
</dbReference>
<feature type="signal peptide" evidence="1">
    <location>
        <begin position="1"/>
        <end position="19"/>
    </location>
</feature>
<evidence type="ECO:0000259" key="2">
    <source>
        <dbReference type="Pfam" id="PF00144"/>
    </source>
</evidence>
<dbReference type="InterPro" id="IPR001466">
    <property type="entry name" value="Beta-lactam-related"/>
</dbReference>
<reference evidence="3 4" key="1">
    <citation type="submission" date="2020-05" db="EMBL/GenBank/DDBJ databases">
        <title>MicrobeNet Type strains.</title>
        <authorList>
            <person name="Nicholson A.C."/>
        </authorList>
    </citation>
    <scope>NUCLEOTIDE SEQUENCE [LARGE SCALE GENOMIC DNA]</scope>
    <source>
        <strain evidence="3 4">JCM 3224</strain>
    </source>
</reference>
<gene>
    <name evidence="3" type="ORF">HLB23_30920</name>
</gene>
<feature type="domain" description="Beta-lactamase-related" evidence="2">
    <location>
        <begin position="62"/>
        <end position="354"/>
    </location>
</feature>
<evidence type="ECO:0000313" key="4">
    <source>
        <dbReference type="Proteomes" id="UP000586827"/>
    </source>
</evidence>
<dbReference type="PROSITE" id="PS51257">
    <property type="entry name" value="PROKAR_LIPOPROTEIN"/>
    <property type="match status" value="1"/>
</dbReference>
<dbReference type="InterPro" id="IPR012338">
    <property type="entry name" value="Beta-lactam/transpept-like"/>
</dbReference>
<protein>
    <submittedName>
        <fullName evidence="3">Beta-lactamase family protein</fullName>
    </submittedName>
</protein>
<dbReference type="Gene3D" id="3.40.710.10">
    <property type="entry name" value="DD-peptidase/beta-lactamase superfamily"/>
    <property type="match status" value="1"/>
</dbReference>
<keyword evidence="4" id="KW-1185">Reference proteome</keyword>
<dbReference type="Pfam" id="PF00144">
    <property type="entry name" value="Beta-lactamase"/>
    <property type="match status" value="1"/>
</dbReference>
<dbReference type="InterPro" id="IPR050491">
    <property type="entry name" value="AmpC-like"/>
</dbReference>
<dbReference type="SUPFAM" id="SSF56601">
    <property type="entry name" value="beta-lactamase/transpeptidase-like"/>
    <property type="match status" value="1"/>
</dbReference>
<dbReference type="AlphaFoldDB" id="A0A849C661"/>
<evidence type="ECO:0000256" key="1">
    <source>
        <dbReference type="SAM" id="SignalP"/>
    </source>
</evidence>